<evidence type="ECO:0000259" key="1">
    <source>
        <dbReference type="Pfam" id="PF13676"/>
    </source>
</evidence>
<organism evidence="2 3">
    <name type="scientific">Trichloromonas acetexigens</name>
    <dbReference type="NCBI Taxonomy" id="38815"/>
    <lineage>
        <taxon>Bacteria</taxon>
        <taxon>Pseudomonadati</taxon>
        <taxon>Thermodesulfobacteriota</taxon>
        <taxon>Desulfuromonadia</taxon>
        <taxon>Desulfuromonadales</taxon>
        <taxon>Trichloromonadaceae</taxon>
        <taxon>Trichloromonas</taxon>
    </lineage>
</organism>
<keyword evidence="3" id="KW-1185">Reference proteome</keyword>
<proteinExistence type="predicted"/>
<name>A0A550JAY7_9BACT</name>
<accession>A0A550JAY7</accession>
<protein>
    <submittedName>
        <fullName evidence="2">Toll/interleukin-1 receptor domain-containing protein</fullName>
    </submittedName>
</protein>
<dbReference type="AlphaFoldDB" id="A0A550JAY7"/>
<dbReference type="Gene3D" id="3.40.50.10140">
    <property type="entry name" value="Toll/interleukin-1 receptor homology (TIR) domain"/>
    <property type="match status" value="1"/>
</dbReference>
<feature type="domain" description="TIR" evidence="1">
    <location>
        <begin position="40"/>
        <end position="138"/>
    </location>
</feature>
<dbReference type="Proteomes" id="UP000317155">
    <property type="component" value="Unassembled WGS sequence"/>
</dbReference>
<keyword evidence="2" id="KW-0675">Receptor</keyword>
<gene>
    <name evidence="2" type="ORF">FL622_11785</name>
</gene>
<dbReference type="Pfam" id="PF13676">
    <property type="entry name" value="TIR_2"/>
    <property type="match status" value="1"/>
</dbReference>
<dbReference type="EMBL" id="VJVV01000008">
    <property type="protein sequence ID" value="TRO80367.1"/>
    <property type="molecule type" value="Genomic_DNA"/>
</dbReference>
<reference evidence="2 3" key="1">
    <citation type="submission" date="2019-07" db="EMBL/GenBank/DDBJ databases">
        <title>Insights of Desulfuromonas acetexigens electromicrobiology.</title>
        <authorList>
            <person name="Katuri K."/>
            <person name="Sapireddy V."/>
            <person name="Shaw D.R."/>
            <person name="Saikaly P."/>
        </authorList>
    </citation>
    <scope>NUCLEOTIDE SEQUENCE [LARGE SCALE GENOMIC DNA]</scope>
    <source>
        <strain evidence="2 3">2873</strain>
    </source>
</reference>
<comment type="caution">
    <text evidence="2">The sequence shown here is derived from an EMBL/GenBank/DDBJ whole genome shotgun (WGS) entry which is preliminary data.</text>
</comment>
<dbReference type="InterPro" id="IPR000157">
    <property type="entry name" value="TIR_dom"/>
</dbReference>
<sequence length="234" mass="25636">MLGDAAAKPLLELAKHFGVASQLASTVNPGFWGEQDARLFLSHLAKMKKETKSLKDELAKYSISAFVAHEDIEPTKEWQSEIESALSTMDGLVALLSPGFKESNWCDQEVGVAIGRKLPIISVRLGLDPYGFIGKYQALQGVEKTPAQIAQNLFDLLLINPTIGPKITGALVGKLILAETYAESKRLIALIEQSKFLNSKHISAMKEAAKNNSQVYDSWGVPEKINKIAKEIEN</sequence>
<evidence type="ECO:0000313" key="3">
    <source>
        <dbReference type="Proteomes" id="UP000317155"/>
    </source>
</evidence>
<dbReference type="GO" id="GO:0007165">
    <property type="term" value="P:signal transduction"/>
    <property type="evidence" value="ECO:0007669"/>
    <property type="project" value="InterPro"/>
</dbReference>
<dbReference type="OrthoDB" id="344630at2"/>
<dbReference type="InterPro" id="IPR035897">
    <property type="entry name" value="Toll_tir_struct_dom_sf"/>
</dbReference>
<evidence type="ECO:0000313" key="2">
    <source>
        <dbReference type="EMBL" id="TRO80367.1"/>
    </source>
</evidence>
<dbReference type="SUPFAM" id="SSF52200">
    <property type="entry name" value="Toll/Interleukin receptor TIR domain"/>
    <property type="match status" value="1"/>
</dbReference>